<evidence type="ECO:0000313" key="1">
    <source>
        <dbReference type="EMBL" id="KAG1817592.1"/>
    </source>
</evidence>
<protein>
    <submittedName>
        <fullName evidence="1">Uncharacterized protein</fullName>
    </submittedName>
</protein>
<dbReference type="GeneID" id="64634043"/>
<dbReference type="EMBL" id="JABBWG010000013">
    <property type="protein sequence ID" value="KAG1817592.1"/>
    <property type="molecule type" value="Genomic_DNA"/>
</dbReference>
<dbReference type="OrthoDB" id="3243290at2759"/>
<comment type="caution">
    <text evidence="1">The sequence shown here is derived from an EMBL/GenBank/DDBJ whole genome shotgun (WGS) entry which is preliminary data.</text>
</comment>
<dbReference type="RefSeq" id="XP_041193834.1">
    <property type="nucleotide sequence ID" value="XM_041340027.1"/>
</dbReference>
<organism evidence="1 2">
    <name type="scientific">Suillus subaureus</name>
    <dbReference type="NCBI Taxonomy" id="48587"/>
    <lineage>
        <taxon>Eukaryota</taxon>
        <taxon>Fungi</taxon>
        <taxon>Dikarya</taxon>
        <taxon>Basidiomycota</taxon>
        <taxon>Agaricomycotina</taxon>
        <taxon>Agaricomycetes</taxon>
        <taxon>Agaricomycetidae</taxon>
        <taxon>Boletales</taxon>
        <taxon>Suillineae</taxon>
        <taxon>Suillaceae</taxon>
        <taxon>Suillus</taxon>
    </lineage>
</organism>
<reference evidence="1" key="1">
    <citation type="journal article" date="2020" name="New Phytol.">
        <title>Comparative genomics reveals dynamic genome evolution in host specialist ectomycorrhizal fungi.</title>
        <authorList>
            <person name="Lofgren L.A."/>
            <person name="Nguyen N.H."/>
            <person name="Vilgalys R."/>
            <person name="Ruytinx J."/>
            <person name="Liao H.L."/>
            <person name="Branco S."/>
            <person name="Kuo A."/>
            <person name="LaButti K."/>
            <person name="Lipzen A."/>
            <person name="Andreopoulos W."/>
            <person name="Pangilinan J."/>
            <person name="Riley R."/>
            <person name="Hundley H."/>
            <person name="Na H."/>
            <person name="Barry K."/>
            <person name="Grigoriev I.V."/>
            <person name="Stajich J.E."/>
            <person name="Kennedy P.G."/>
        </authorList>
    </citation>
    <scope>NUCLEOTIDE SEQUENCE</scope>
    <source>
        <strain evidence="1">MN1</strain>
    </source>
</reference>
<sequence>MKPGIFKHNHTYVDITIPQSEADASVPGGRTEWLSKRFPMSAIPHTCIGRISSASSTLNLYIAFPRMIHQHPMNGQRITLMPKDVLNIFWDRVLLPSIGDCTDVSWAPYLKQTLEEARYKARGGDGCKGGWGPPKTIPLSNNDFKDVQKCMEAHICNGEGKLSMFGSLFFILDRKGIKLLMKDGQRGHFSGPEEALRRNLSDLDWLYMRNWTHGELLVDVGISFTPHSPDVPVIGVWRLDALEASFGAGGYKRGDMHHHNTLS</sequence>
<dbReference type="Proteomes" id="UP000807769">
    <property type="component" value="Unassembled WGS sequence"/>
</dbReference>
<keyword evidence="2" id="KW-1185">Reference proteome</keyword>
<accession>A0A9P7EC68</accession>
<evidence type="ECO:0000313" key="2">
    <source>
        <dbReference type="Proteomes" id="UP000807769"/>
    </source>
</evidence>
<gene>
    <name evidence="1" type="ORF">BJ212DRAFT_1480155</name>
</gene>
<dbReference type="AlphaFoldDB" id="A0A9P7EC68"/>
<proteinExistence type="predicted"/>
<name>A0A9P7EC68_9AGAM</name>